<reference evidence="1 2" key="1">
    <citation type="submission" date="2018-08" db="EMBL/GenBank/DDBJ databases">
        <title>Recombination of ecologically and evolutionarily significant loci maintains genetic cohesion in the Pseudomonas syringae species complex.</title>
        <authorList>
            <person name="Dillon M."/>
            <person name="Thakur S."/>
            <person name="Almeida R.N.D."/>
            <person name="Weir B.S."/>
            <person name="Guttman D.S."/>
        </authorList>
    </citation>
    <scope>NUCLEOTIDE SEQUENCE [LARGE SCALE GENOMIC DNA]</scope>
    <source>
        <strain evidence="1 2">ICMP 14479</strain>
    </source>
</reference>
<dbReference type="Proteomes" id="UP000280395">
    <property type="component" value="Unassembled WGS sequence"/>
</dbReference>
<name>A0A3M5VCU0_PSESX</name>
<accession>A0A3M5VCU0</accession>
<comment type="caution">
    <text evidence="1">The sequence shown here is derived from an EMBL/GenBank/DDBJ whole genome shotgun (WGS) entry which is preliminary data.</text>
</comment>
<protein>
    <submittedName>
        <fullName evidence="1">Uncharacterized protein</fullName>
    </submittedName>
</protein>
<dbReference type="AlphaFoldDB" id="A0A3M5VCU0"/>
<organism evidence="1 2">
    <name type="scientific">Pseudomonas syringae pv. avii</name>
    <dbReference type="NCBI Taxonomy" id="663959"/>
    <lineage>
        <taxon>Bacteria</taxon>
        <taxon>Pseudomonadati</taxon>
        <taxon>Pseudomonadota</taxon>
        <taxon>Gammaproteobacteria</taxon>
        <taxon>Pseudomonadales</taxon>
        <taxon>Pseudomonadaceae</taxon>
        <taxon>Pseudomonas</taxon>
        <taxon>Pseudomonas syringae</taxon>
    </lineage>
</organism>
<dbReference type="EMBL" id="RBUA01000749">
    <property type="protein sequence ID" value="RMU55866.1"/>
    <property type="molecule type" value="Genomic_DNA"/>
</dbReference>
<evidence type="ECO:0000313" key="2">
    <source>
        <dbReference type="Proteomes" id="UP000280395"/>
    </source>
</evidence>
<gene>
    <name evidence="1" type="ORF">ALP29_02858</name>
</gene>
<evidence type="ECO:0000313" key="1">
    <source>
        <dbReference type="EMBL" id="RMU55866.1"/>
    </source>
</evidence>
<proteinExistence type="predicted"/>
<sequence>MSGQPMCCVVGGRTRCPFRRCGSGVSADPATRWSSWRRQTHSTIPRSSGWW</sequence>